<dbReference type="AlphaFoldDB" id="A0A6S6XYV4"/>
<feature type="transmembrane region" description="Helical" evidence="1">
    <location>
        <begin position="12"/>
        <end position="32"/>
    </location>
</feature>
<evidence type="ECO:0000313" key="3">
    <source>
        <dbReference type="Proteomes" id="UP000515733"/>
    </source>
</evidence>
<dbReference type="Proteomes" id="UP000515733">
    <property type="component" value="Chromosome"/>
</dbReference>
<gene>
    <name evidence="2" type="ORF">DENOEST_0887</name>
</gene>
<evidence type="ECO:0000256" key="1">
    <source>
        <dbReference type="SAM" id="Phobius"/>
    </source>
</evidence>
<dbReference type="OrthoDB" id="5954810at2"/>
<evidence type="ECO:0000313" key="2">
    <source>
        <dbReference type="EMBL" id="CAB1368052.1"/>
    </source>
</evidence>
<proteinExistence type="predicted"/>
<sequence>MNSLNSQRGATLLVTMIFLVLITLLASSMLQFSDVHYQVIRNMQNQNEAEKAAQQGIEEQITSIAYFEAGTAAATRTINNMTVDVAAPACIDTQPADGYSALDPFSPEDNVWDIPSTGTSIAGSSVEIHQGVKIRQPAGRCP</sequence>
<keyword evidence="1" id="KW-0812">Transmembrane</keyword>
<dbReference type="RefSeq" id="WP_145771583.1">
    <property type="nucleotide sequence ID" value="NZ_LR778301.1"/>
</dbReference>
<keyword evidence="1" id="KW-1133">Transmembrane helix</keyword>
<evidence type="ECO:0008006" key="4">
    <source>
        <dbReference type="Google" id="ProtNLM"/>
    </source>
</evidence>
<keyword evidence="1" id="KW-0472">Membrane</keyword>
<name>A0A6S6XYV4_9PROT</name>
<accession>A0A6S6XYV4</accession>
<dbReference type="KEGG" id="doe:DENOEST_0887"/>
<organism evidence="2 3">
    <name type="scientific">Denitratisoma oestradiolicum</name>
    <dbReference type="NCBI Taxonomy" id="311182"/>
    <lineage>
        <taxon>Bacteria</taxon>
        <taxon>Pseudomonadati</taxon>
        <taxon>Pseudomonadota</taxon>
        <taxon>Betaproteobacteria</taxon>
        <taxon>Nitrosomonadales</taxon>
        <taxon>Sterolibacteriaceae</taxon>
        <taxon>Denitratisoma</taxon>
    </lineage>
</organism>
<keyword evidence="3" id="KW-1185">Reference proteome</keyword>
<dbReference type="EMBL" id="LR778301">
    <property type="protein sequence ID" value="CAB1368052.1"/>
    <property type="molecule type" value="Genomic_DNA"/>
</dbReference>
<protein>
    <recommendedName>
        <fullName evidence="4">Type 4 fimbrial biogenesis protein PilX N-terminal domain-containing protein</fullName>
    </recommendedName>
</protein>
<reference evidence="2 3" key="1">
    <citation type="submission" date="2020-03" db="EMBL/GenBank/DDBJ databases">
        <authorList>
            <consortium name="Genoscope - CEA"/>
            <person name="William W."/>
        </authorList>
    </citation>
    <scope>NUCLEOTIDE SEQUENCE [LARGE SCALE GENOMIC DNA]</scope>
    <source>
        <strain evidence="3">DSM 16959</strain>
    </source>
</reference>